<protein>
    <submittedName>
        <fullName evidence="1">Uncharacterized protein</fullName>
    </submittedName>
</protein>
<proteinExistence type="predicted"/>
<name>A0A1H6Z5F7_9BACT</name>
<dbReference type="STRING" id="408657.SAMN04487995_4948"/>
<dbReference type="AlphaFoldDB" id="A0A1H6Z5F7"/>
<organism evidence="1 2">
    <name type="scientific">Dyadobacter koreensis</name>
    <dbReference type="NCBI Taxonomy" id="408657"/>
    <lineage>
        <taxon>Bacteria</taxon>
        <taxon>Pseudomonadati</taxon>
        <taxon>Bacteroidota</taxon>
        <taxon>Cytophagia</taxon>
        <taxon>Cytophagales</taxon>
        <taxon>Spirosomataceae</taxon>
        <taxon>Dyadobacter</taxon>
    </lineage>
</organism>
<accession>A0A1H6Z5F7</accession>
<sequence>MISYRLPCLPKKTEPLHSHTYLSESSLIEIIPAKRDGPAWFEIYIVGQWYILDEVQQFTGGFRIKIDVMRLMWLCYVDTIG</sequence>
<evidence type="ECO:0000313" key="2">
    <source>
        <dbReference type="Proteomes" id="UP000199532"/>
    </source>
</evidence>
<keyword evidence="2" id="KW-1185">Reference proteome</keyword>
<gene>
    <name evidence="1" type="ORF">SAMN04487995_4948</name>
</gene>
<dbReference type="EMBL" id="FNXY01000008">
    <property type="protein sequence ID" value="SEJ48618.1"/>
    <property type="molecule type" value="Genomic_DNA"/>
</dbReference>
<evidence type="ECO:0000313" key="1">
    <source>
        <dbReference type="EMBL" id="SEJ48618.1"/>
    </source>
</evidence>
<dbReference type="Proteomes" id="UP000199532">
    <property type="component" value="Unassembled WGS sequence"/>
</dbReference>
<reference evidence="1 2" key="1">
    <citation type="submission" date="2016-10" db="EMBL/GenBank/DDBJ databases">
        <authorList>
            <person name="de Groot N.N."/>
        </authorList>
    </citation>
    <scope>NUCLEOTIDE SEQUENCE [LARGE SCALE GENOMIC DNA]</scope>
    <source>
        <strain evidence="1 2">DSM 19938</strain>
    </source>
</reference>